<evidence type="ECO:0000256" key="3">
    <source>
        <dbReference type="ARBA" id="ARBA00022833"/>
    </source>
</evidence>
<dbReference type="Proteomes" id="UP001476798">
    <property type="component" value="Unassembled WGS sequence"/>
</dbReference>
<keyword evidence="2 5" id="KW-0863">Zinc-finger</keyword>
<keyword evidence="4 5" id="KW-0238">DNA-binding</keyword>
<feature type="domain" description="THAP-type" evidence="6">
    <location>
        <begin position="1"/>
        <end position="79"/>
    </location>
</feature>
<evidence type="ECO:0000256" key="5">
    <source>
        <dbReference type="PROSITE-ProRule" id="PRU00309"/>
    </source>
</evidence>
<dbReference type="InterPro" id="IPR006612">
    <property type="entry name" value="THAP_Znf"/>
</dbReference>
<dbReference type="SUPFAM" id="SSF57716">
    <property type="entry name" value="Glucocorticoid receptor-like (DNA-binding domain)"/>
    <property type="match status" value="1"/>
</dbReference>
<keyword evidence="1" id="KW-0479">Metal-binding</keyword>
<dbReference type="EMBL" id="JAHRIO010032036">
    <property type="protein sequence ID" value="MEQ2169088.1"/>
    <property type="molecule type" value="Genomic_DNA"/>
</dbReference>
<reference evidence="7 8" key="1">
    <citation type="submission" date="2021-06" db="EMBL/GenBank/DDBJ databases">
        <authorList>
            <person name="Palmer J.M."/>
        </authorList>
    </citation>
    <scope>NUCLEOTIDE SEQUENCE [LARGE SCALE GENOMIC DNA]</scope>
    <source>
        <strain evidence="7 8">GA_2019</strain>
        <tissue evidence="7">Muscle</tissue>
    </source>
</reference>
<evidence type="ECO:0000313" key="8">
    <source>
        <dbReference type="Proteomes" id="UP001476798"/>
    </source>
</evidence>
<evidence type="ECO:0000256" key="4">
    <source>
        <dbReference type="ARBA" id="ARBA00023125"/>
    </source>
</evidence>
<dbReference type="Pfam" id="PF05485">
    <property type="entry name" value="THAP"/>
    <property type="match status" value="1"/>
</dbReference>
<protein>
    <recommendedName>
        <fullName evidence="6">THAP-type domain-containing protein</fullName>
    </recommendedName>
</protein>
<evidence type="ECO:0000256" key="1">
    <source>
        <dbReference type="ARBA" id="ARBA00022723"/>
    </source>
</evidence>
<organism evidence="7 8">
    <name type="scientific">Goodea atripinnis</name>
    <dbReference type="NCBI Taxonomy" id="208336"/>
    <lineage>
        <taxon>Eukaryota</taxon>
        <taxon>Metazoa</taxon>
        <taxon>Chordata</taxon>
        <taxon>Craniata</taxon>
        <taxon>Vertebrata</taxon>
        <taxon>Euteleostomi</taxon>
        <taxon>Actinopterygii</taxon>
        <taxon>Neopterygii</taxon>
        <taxon>Teleostei</taxon>
        <taxon>Neoteleostei</taxon>
        <taxon>Acanthomorphata</taxon>
        <taxon>Ovalentaria</taxon>
        <taxon>Atherinomorphae</taxon>
        <taxon>Cyprinodontiformes</taxon>
        <taxon>Goodeidae</taxon>
        <taxon>Goodea</taxon>
    </lineage>
</organism>
<evidence type="ECO:0000259" key="6">
    <source>
        <dbReference type="PROSITE" id="PS50950"/>
    </source>
</evidence>
<comment type="caution">
    <text evidence="7">The sequence shown here is derived from an EMBL/GenBank/DDBJ whole genome shotgun (WGS) entry which is preliminary data.</text>
</comment>
<evidence type="ECO:0000256" key="2">
    <source>
        <dbReference type="ARBA" id="ARBA00022771"/>
    </source>
</evidence>
<name>A0ABV0NCH2_9TELE</name>
<dbReference type="PROSITE" id="PS50950">
    <property type="entry name" value="ZF_THAP"/>
    <property type="match status" value="1"/>
</dbReference>
<keyword evidence="8" id="KW-1185">Reference proteome</keyword>
<dbReference type="SMART" id="SM00980">
    <property type="entry name" value="THAP"/>
    <property type="match status" value="1"/>
</dbReference>
<accession>A0ABV0NCH2</accession>
<evidence type="ECO:0000313" key="7">
    <source>
        <dbReference type="EMBL" id="MEQ2169088.1"/>
    </source>
</evidence>
<sequence length="148" mass="16966">MCSVVTCDSWRRRAQRFILPEDPEKRLEWVQFLFEVNGQRLKESSWTDITVCSEHFTRNSFLTAAGTALLKCDAVPSVYQPDEPKQDTILPKDTACKHDQLKTCRSPTPGSSALNKEEYSTLISAKTLRKTFNKKPHLLCLECFHLCL</sequence>
<proteinExistence type="predicted"/>
<gene>
    <name evidence="7" type="ORF">GOODEAATRI_021233</name>
</gene>
<keyword evidence="3" id="KW-0862">Zinc</keyword>